<feature type="coiled-coil region" evidence="1">
    <location>
        <begin position="107"/>
        <end position="205"/>
    </location>
</feature>
<dbReference type="WBParaSite" id="jg19354">
    <property type="protein sequence ID" value="jg19354"/>
    <property type="gene ID" value="jg19354"/>
</dbReference>
<name>A0A915DGZ4_9BILA</name>
<dbReference type="Proteomes" id="UP000887574">
    <property type="component" value="Unplaced"/>
</dbReference>
<proteinExistence type="predicted"/>
<evidence type="ECO:0000313" key="3">
    <source>
        <dbReference type="WBParaSite" id="jg19354"/>
    </source>
</evidence>
<evidence type="ECO:0000313" key="2">
    <source>
        <dbReference type="Proteomes" id="UP000887574"/>
    </source>
</evidence>
<keyword evidence="1" id="KW-0175">Coiled coil</keyword>
<organism evidence="2 3">
    <name type="scientific">Ditylenchus dipsaci</name>
    <dbReference type="NCBI Taxonomy" id="166011"/>
    <lineage>
        <taxon>Eukaryota</taxon>
        <taxon>Metazoa</taxon>
        <taxon>Ecdysozoa</taxon>
        <taxon>Nematoda</taxon>
        <taxon>Chromadorea</taxon>
        <taxon>Rhabditida</taxon>
        <taxon>Tylenchina</taxon>
        <taxon>Tylenchomorpha</taxon>
        <taxon>Sphaerularioidea</taxon>
        <taxon>Anguinidae</taxon>
        <taxon>Anguininae</taxon>
        <taxon>Ditylenchus</taxon>
    </lineage>
</organism>
<keyword evidence="2" id="KW-1185">Reference proteome</keyword>
<reference evidence="3" key="1">
    <citation type="submission" date="2022-11" db="UniProtKB">
        <authorList>
            <consortium name="WormBaseParasite"/>
        </authorList>
    </citation>
    <scope>IDENTIFICATION</scope>
</reference>
<sequence>MSAKVCAGDSCSDDLSPGYLSFISDSTFNGFDDITKDSPNISNNCDSHTVQLLQSKIDVLNATITHQKLKFAQKYKEITGHYKIRTDMLKKKAAKAEQVKPSVQPELQKVEEKNRQLNTTISDLHQLLADQMARSSSENEQLRTTIVELQNKLPNHSLNRSIKEEKEKQLAEAKAARTEDLEMECRRLKSLVGKLQRKLAEEQEKAPAENTVYLKVQLAACRSDNEDLKMSFKASSKQASDTIFNLRQQLSQNTKEQIEQMAKMRLEIEKIYQEKLRAAEKEKIEALVMKLAVTNSKIKQSFVNQPVQNLNPKYFTMCRQSLETCLKLDQAIKQKEINVLKSNLAVVVEQQSRERRESEAQTTAVNARARIVFTEAQVILFFAY</sequence>
<accession>A0A915DGZ4</accession>
<evidence type="ECO:0000256" key="1">
    <source>
        <dbReference type="SAM" id="Coils"/>
    </source>
</evidence>
<protein>
    <submittedName>
        <fullName evidence="3">Uncharacterized protein</fullName>
    </submittedName>
</protein>
<dbReference type="AlphaFoldDB" id="A0A915DGZ4"/>